<gene>
    <name evidence="1" type="ORF">JCM19240_2118</name>
</gene>
<dbReference type="EMBL" id="BBMT01000003">
    <property type="protein sequence ID" value="GAL33422.1"/>
    <property type="molecule type" value="Genomic_DNA"/>
</dbReference>
<protein>
    <submittedName>
        <fullName evidence="1">Uncharacterized protein</fullName>
    </submittedName>
</protein>
<reference evidence="1 2" key="2">
    <citation type="submission" date="2014-09" db="EMBL/GenBank/DDBJ databases">
        <authorList>
            <consortium name="NBRP consortium"/>
            <person name="Sawabe T."/>
            <person name="Meirelles P."/>
            <person name="Nakanishi M."/>
            <person name="Sayaka M."/>
            <person name="Hattori M."/>
            <person name="Ohkuma M."/>
        </authorList>
    </citation>
    <scope>NUCLEOTIDE SEQUENCE [LARGE SCALE GENOMIC DNA]</scope>
    <source>
        <strain evidence="1 2">JCM 19240</strain>
    </source>
</reference>
<keyword evidence="2" id="KW-1185">Reference proteome</keyword>
<comment type="caution">
    <text evidence="1">The sequence shown here is derived from an EMBL/GenBank/DDBJ whole genome shotgun (WGS) entry which is preliminary data.</text>
</comment>
<evidence type="ECO:0000313" key="1">
    <source>
        <dbReference type="EMBL" id="GAL33422.1"/>
    </source>
</evidence>
<sequence length="251" mass="27043">MIITGDNGNNAIIRTDGEGNAAIAINDYDNMYVVKDGELFDNDGNQVGNISNDDGQYTVSLNNGLEVVLRDEDGRLFAAIISRPNPDQPIIHDPDYDSGIIPTYGNITELGGAVLITGDNGNNAIIRTDGEGNAAIAINDYDNMYVVKDGELFDNDGNKVGNISNDDGHYTISLDSGLEVVFRNDNGRLFAAIVARPDMSSPIRDKVIDHANVGEKFNITINNRGMIYIDNGHVAGDSGFRLIEKQTGTTS</sequence>
<accession>A0A090TQM3</accession>
<dbReference type="AlphaFoldDB" id="A0A090TQM3"/>
<dbReference type="Proteomes" id="UP000029224">
    <property type="component" value="Unassembled WGS sequence"/>
</dbReference>
<organism evidence="1 2">
    <name type="scientific">Vibrio maritimus</name>
    <dbReference type="NCBI Taxonomy" id="990268"/>
    <lineage>
        <taxon>Bacteria</taxon>
        <taxon>Pseudomonadati</taxon>
        <taxon>Pseudomonadota</taxon>
        <taxon>Gammaproteobacteria</taxon>
        <taxon>Vibrionales</taxon>
        <taxon>Vibrionaceae</taxon>
        <taxon>Vibrio</taxon>
    </lineage>
</organism>
<evidence type="ECO:0000313" key="2">
    <source>
        <dbReference type="Proteomes" id="UP000029224"/>
    </source>
</evidence>
<dbReference type="OrthoDB" id="5905363at2"/>
<reference evidence="1 2" key="1">
    <citation type="submission" date="2014-09" db="EMBL/GenBank/DDBJ databases">
        <title>Vibrio maritimus JCM 19240. (C210) whole genome shotgun sequence.</title>
        <authorList>
            <person name="Sawabe T."/>
            <person name="Meirelles P."/>
            <person name="Nakanishi M."/>
            <person name="Sayaka M."/>
            <person name="Hattori M."/>
            <person name="Ohkuma M."/>
        </authorList>
    </citation>
    <scope>NUCLEOTIDE SEQUENCE [LARGE SCALE GENOMIC DNA]</scope>
    <source>
        <strain evidence="1 2">JCM 19240</strain>
    </source>
</reference>
<name>A0A090TQM3_9VIBR</name>
<proteinExistence type="predicted"/>